<sequence length="53" mass="6360">MRHREGESTIRGTMRENRRSEHRVVWENWLDRRFHWGQMPGIPGAFGIEVGQL</sequence>
<evidence type="ECO:0000313" key="2">
    <source>
        <dbReference type="Proteomes" id="UP001428341"/>
    </source>
</evidence>
<keyword evidence="2" id="KW-1185">Reference proteome</keyword>
<protein>
    <submittedName>
        <fullName evidence="1">Uncharacterized protein</fullName>
    </submittedName>
</protein>
<comment type="caution">
    <text evidence="1">The sequence shown here is derived from an EMBL/GenBank/DDBJ whole genome shotgun (WGS) entry which is preliminary data.</text>
</comment>
<proteinExistence type="predicted"/>
<dbReference type="AlphaFoldDB" id="A0AAP0MZI7"/>
<dbReference type="Proteomes" id="UP001428341">
    <property type="component" value="Unassembled WGS sequence"/>
</dbReference>
<organism evidence="1 2">
    <name type="scientific">Citrus x changshan-huyou</name>
    <dbReference type="NCBI Taxonomy" id="2935761"/>
    <lineage>
        <taxon>Eukaryota</taxon>
        <taxon>Viridiplantae</taxon>
        <taxon>Streptophyta</taxon>
        <taxon>Embryophyta</taxon>
        <taxon>Tracheophyta</taxon>
        <taxon>Spermatophyta</taxon>
        <taxon>Magnoliopsida</taxon>
        <taxon>eudicotyledons</taxon>
        <taxon>Gunneridae</taxon>
        <taxon>Pentapetalae</taxon>
        <taxon>rosids</taxon>
        <taxon>malvids</taxon>
        <taxon>Sapindales</taxon>
        <taxon>Rutaceae</taxon>
        <taxon>Aurantioideae</taxon>
        <taxon>Citrus</taxon>
    </lineage>
</organism>
<dbReference type="EMBL" id="JBCGBO010000001">
    <property type="protein sequence ID" value="KAK9228668.1"/>
    <property type="molecule type" value="Genomic_DNA"/>
</dbReference>
<evidence type="ECO:0000313" key="1">
    <source>
        <dbReference type="EMBL" id="KAK9228668.1"/>
    </source>
</evidence>
<name>A0AAP0MZI7_9ROSI</name>
<reference evidence="1 2" key="1">
    <citation type="submission" date="2024-05" db="EMBL/GenBank/DDBJ databases">
        <title>Haplotype-resolved chromosome-level genome assembly of Huyou (Citrus changshanensis).</title>
        <authorList>
            <person name="Miao C."/>
            <person name="Chen W."/>
            <person name="Wu Y."/>
            <person name="Wang L."/>
            <person name="Zhao S."/>
            <person name="Grierson D."/>
            <person name="Xu C."/>
            <person name="Chen K."/>
        </authorList>
    </citation>
    <scope>NUCLEOTIDE SEQUENCE [LARGE SCALE GENOMIC DNA]</scope>
    <source>
        <strain evidence="1">01-14</strain>
        <tissue evidence="1">Leaf</tissue>
    </source>
</reference>
<accession>A0AAP0MZI7</accession>
<gene>
    <name evidence="1" type="ORF">WN944_021622</name>
</gene>